<accession>A0A7I8DIH4</accession>
<keyword evidence="1" id="KW-0812">Transmembrane</keyword>
<dbReference type="KEGG" id="eff:skT53_34450"/>
<reference evidence="2 3" key="1">
    <citation type="submission" date="2020-08" db="EMBL/GenBank/DDBJ databases">
        <title>Complete Genome Sequence of Effusibacillus dendaii Strain skT53, Isolated from Farmland soil.</title>
        <authorList>
            <person name="Konishi T."/>
            <person name="Kawasaki H."/>
        </authorList>
    </citation>
    <scope>NUCLEOTIDE SEQUENCE [LARGE SCALE GENOMIC DNA]</scope>
    <source>
        <strain evidence="3">skT53</strain>
    </source>
</reference>
<feature type="transmembrane region" description="Helical" evidence="1">
    <location>
        <begin position="47"/>
        <end position="67"/>
    </location>
</feature>
<keyword evidence="1" id="KW-0472">Membrane</keyword>
<dbReference type="Pfam" id="PF04367">
    <property type="entry name" value="DUF502"/>
    <property type="match status" value="1"/>
</dbReference>
<evidence type="ECO:0008006" key="4">
    <source>
        <dbReference type="Google" id="ProtNLM"/>
    </source>
</evidence>
<dbReference type="AlphaFoldDB" id="A0A7I8DIH4"/>
<organism evidence="2 3">
    <name type="scientific">Effusibacillus dendaii</name>
    <dbReference type="NCBI Taxonomy" id="2743772"/>
    <lineage>
        <taxon>Bacteria</taxon>
        <taxon>Bacillati</taxon>
        <taxon>Bacillota</taxon>
        <taxon>Bacilli</taxon>
        <taxon>Bacillales</taxon>
        <taxon>Alicyclobacillaceae</taxon>
        <taxon>Effusibacillus</taxon>
    </lineage>
</organism>
<gene>
    <name evidence="2" type="ORF">skT53_34450</name>
</gene>
<dbReference type="EMBL" id="AP023366">
    <property type="protein sequence ID" value="BCJ88460.1"/>
    <property type="molecule type" value="Genomic_DNA"/>
</dbReference>
<protein>
    <recommendedName>
        <fullName evidence="4">DUF502 domain-containing protein</fullName>
    </recommendedName>
</protein>
<keyword evidence="3" id="KW-1185">Reference proteome</keyword>
<evidence type="ECO:0000313" key="3">
    <source>
        <dbReference type="Proteomes" id="UP000593802"/>
    </source>
</evidence>
<name>A0A7I8DIH4_9BACL</name>
<dbReference type="InterPro" id="IPR007462">
    <property type="entry name" value="COV1-like"/>
</dbReference>
<dbReference type="RefSeq" id="WP_200759061.1">
    <property type="nucleotide sequence ID" value="NZ_AP023366.1"/>
</dbReference>
<dbReference type="PANTHER" id="PTHR31876">
    <property type="entry name" value="COV-LIKE PROTEIN 1"/>
    <property type="match status" value="1"/>
</dbReference>
<keyword evidence="1" id="KW-1133">Transmembrane helix</keyword>
<dbReference type="PANTHER" id="PTHR31876:SF26">
    <property type="entry name" value="PROTEIN LIKE COV 2"/>
    <property type="match status" value="1"/>
</dbReference>
<proteinExistence type="predicted"/>
<evidence type="ECO:0000256" key="1">
    <source>
        <dbReference type="SAM" id="Phobius"/>
    </source>
</evidence>
<evidence type="ECO:0000313" key="2">
    <source>
        <dbReference type="EMBL" id="BCJ88460.1"/>
    </source>
</evidence>
<dbReference type="Proteomes" id="UP000593802">
    <property type="component" value="Chromosome"/>
</dbReference>
<feature type="transmembrane region" description="Helical" evidence="1">
    <location>
        <begin position="7"/>
        <end position="32"/>
    </location>
</feature>
<sequence>MKRLVTYFVNGIVTVAPIGLVAYIVIQLFQFIDNLLGQYLKTRMTEYIPGIGLVISVVLVTLIGWSATRYVSKSLLYWLERIVDRIPIIKSLYSIIKARCVLFCPQGSAVTAKMRKQQFDIFGIH</sequence>